<feature type="transmembrane region" description="Helical" evidence="5">
    <location>
        <begin position="32"/>
        <end position="51"/>
    </location>
</feature>
<name>A0ABT8TM77_9GAMM</name>
<feature type="transmembrane region" description="Helical" evidence="5">
    <location>
        <begin position="6"/>
        <end position="25"/>
    </location>
</feature>
<organism evidence="6 7">
    <name type="scientific">Gilvimarinus algae</name>
    <dbReference type="NCBI Taxonomy" id="3058037"/>
    <lineage>
        <taxon>Bacteria</taxon>
        <taxon>Pseudomonadati</taxon>
        <taxon>Pseudomonadota</taxon>
        <taxon>Gammaproteobacteria</taxon>
        <taxon>Cellvibrionales</taxon>
        <taxon>Cellvibrionaceae</taxon>
        <taxon>Gilvimarinus</taxon>
    </lineage>
</organism>
<evidence type="ECO:0000256" key="4">
    <source>
        <dbReference type="ARBA" id="ARBA00023136"/>
    </source>
</evidence>
<evidence type="ECO:0000256" key="5">
    <source>
        <dbReference type="SAM" id="Phobius"/>
    </source>
</evidence>
<evidence type="ECO:0000313" key="7">
    <source>
        <dbReference type="Proteomes" id="UP001168380"/>
    </source>
</evidence>
<dbReference type="EMBL" id="JAULRT010000062">
    <property type="protein sequence ID" value="MDO3383741.1"/>
    <property type="molecule type" value="Genomic_DNA"/>
</dbReference>
<dbReference type="Gene3D" id="1.10.287.3510">
    <property type="match status" value="1"/>
</dbReference>
<evidence type="ECO:0000256" key="1">
    <source>
        <dbReference type="ARBA" id="ARBA00004141"/>
    </source>
</evidence>
<dbReference type="RefSeq" id="WP_302714709.1">
    <property type="nucleotide sequence ID" value="NZ_JAULRT010000062.1"/>
</dbReference>
<reference evidence="6" key="1">
    <citation type="submission" date="2023-07" db="EMBL/GenBank/DDBJ databases">
        <title>Gilvimarinus algae sp. nov., isolated from the surface of Kelp.</title>
        <authorList>
            <person name="Sun Y.Y."/>
            <person name="Gong Y."/>
            <person name="Du Z.J."/>
        </authorList>
    </citation>
    <scope>NUCLEOTIDE SEQUENCE</scope>
    <source>
        <strain evidence="6">SDUM040014</strain>
    </source>
</reference>
<dbReference type="GO" id="GO:0050136">
    <property type="term" value="F:NADH dehydrogenase (quinone) (non-electrogenic) activity"/>
    <property type="evidence" value="ECO:0007669"/>
    <property type="project" value="UniProtKB-EC"/>
</dbReference>
<feature type="transmembrane region" description="Helical" evidence="5">
    <location>
        <begin position="63"/>
        <end position="82"/>
    </location>
</feature>
<protein>
    <submittedName>
        <fullName evidence="6">NADH-quinone oxidoreductase subunit K</fullName>
        <ecNumber evidence="6">1.6.5.9</ecNumber>
    </submittedName>
</protein>
<keyword evidence="7" id="KW-1185">Reference proteome</keyword>
<keyword evidence="3 5" id="KW-1133">Transmembrane helix</keyword>
<evidence type="ECO:0000313" key="6">
    <source>
        <dbReference type="EMBL" id="MDO3383741.1"/>
    </source>
</evidence>
<gene>
    <name evidence="6" type="ORF">QWI16_16280</name>
</gene>
<dbReference type="EC" id="1.6.5.9" evidence="6"/>
<keyword evidence="2 5" id="KW-0812">Transmembrane</keyword>
<dbReference type="InterPro" id="IPR039428">
    <property type="entry name" value="NUOK/Mnh_C1-like"/>
</dbReference>
<keyword evidence="4 5" id="KW-0472">Membrane</keyword>
<comment type="caution">
    <text evidence="6">The sequence shown here is derived from an EMBL/GenBank/DDBJ whole genome shotgun (WGS) entry which is preliminary data.</text>
</comment>
<comment type="subcellular location">
    <subcellularLocation>
        <location evidence="1">Membrane</location>
        <topology evidence="1">Multi-pass membrane protein</topology>
    </subcellularLocation>
</comment>
<evidence type="ECO:0000256" key="2">
    <source>
        <dbReference type="ARBA" id="ARBA00022692"/>
    </source>
</evidence>
<dbReference type="Proteomes" id="UP001168380">
    <property type="component" value="Unassembled WGS sequence"/>
</dbReference>
<evidence type="ECO:0000256" key="3">
    <source>
        <dbReference type="ARBA" id="ARBA00022989"/>
    </source>
</evidence>
<keyword evidence="6" id="KW-0560">Oxidoreductase</keyword>
<sequence>MSQTLFYLLVGAGLWLLGLHGLLCLRQPLRRIMAVNIMGSGVFMVMLALAVRPDSPDPVLQALIVTGLVVAASATALALRLASADRDRAQKTAEEGE</sequence>
<accession>A0ABT8TM77</accession>
<proteinExistence type="predicted"/>
<dbReference type="Pfam" id="PF00420">
    <property type="entry name" value="Oxidored_q2"/>
    <property type="match status" value="1"/>
</dbReference>